<dbReference type="Gene3D" id="3.40.930.10">
    <property type="entry name" value="Mannitol-specific EII, Chain A"/>
    <property type="match status" value="1"/>
</dbReference>
<keyword evidence="4" id="KW-0804">Transcription</keyword>
<dbReference type="RefSeq" id="WP_343753290.1">
    <property type="nucleotide sequence ID" value="NZ_BAAACW010000020.1"/>
</dbReference>
<dbReference type="CDD" id="cd00211">
    <property type="entry name" value="PTS_IIA_fru"/>
    <property type="match status" value="1"/>
</dbReference>
<feature type="domain" description="PRD" evidence="7">
    <location>
        <begin position="299"/>
        <end position="406"/>
    </location>
</feature>
<dbReference type="InterPro" id="IPR036390">
    <property type="entry name" value="WH_DNA-bd_sf"/>
</dbReference>
<evidence type="ECO:0000256" key="4">
    <source>
        <dbReference type="ARBA" id="ARBA00023163"/>
    </source>
</evidence>
<feature type="domain" description="PTS EIIB type-2" evidence="6">
    <location>
        <begin position="410"/>
        <end position="501"/>
    </location>
</feature>
<dbReference type="CDD" id="cd05568">
    <property type="entry name" value="PTS_IIB_bgl_like"/>
    <property type="match status" value="1"/>
</dbReference>
<evidence type="ECO:0000259" key="7">
    <source>
        <dbReference type="PROSITE" id="PS51372"/>
    </source>
</evidence>
<comment type="caution">
    <text evidence="8">The sequence shown here is derived from an EMBL/GenBank/DDBJ whole genome shotgun (WGS) entry which is preliminary data.</text>
</comment>
<dbReference type="Gene3D" id="3.40.50.2300">
    <property type="match status" value="1"/>
</dbReference>
<gene>
    <name evidence="8" type="primary">licR</name>
    <name evidence="8" type="ORF">GCM10008932_03030</name>
</gene>
<dbReference type="Gene3D" id="1.10.10.10">
    <property type="entry name" value="Winged helix-like DNA-binding domain superfamily/Winged helix DNA-binding domain"/>
    <property type="match status" value="2"/>
</dbReference>
<evidence type="ECO:0000313" key="8">
    <source>
        <dbReference type="EMBL" id="GAA0353374.1"/>
    </source>
</evidence>
<dbReference type="PROSITE" id="PS51099">
    <property type="entry name" value="PTS_EIIB_TYPE_2"/>
    <property type="match status" value="1"/>
</dbReference>
<keyword evidence="2" id="KW-0805">Transcription regulation</keyword>
<dbReference type="InterPro" id="IPR011608">
    <property type="entry name" value="PRD"/>
</dbReference>
<feature type="domain" description="PRD" evidence="7">
    <location>
        <begin position="182"/>
        <end position="290"/>
    </location>
</feature>
<dbReference type="Pfam" id="PF00874">
    <property type="entry name" value="PRD"/>
    <property type="match status" value="2"/>
</dbReference>
<dbReference type="InterPro" id="IPR036634">
    <property type="entry name" value="PRD_sf"/>
</dbReference>
<evidence type="ECO:0000256" key="2">
    <source>
        <dbReference type="ARBA" id="ARBA00023015"/>
    </source>
</evidence>
<dbReference type="PANTHER" id="PTHR30185">
    <property type="entry name" value="CRYPTIC BETA-GLUCOSIDE BGL OPERON ANTITERMINATOR"/>
    <property type="match status" value="1"/>
</dbReference>
<reference evidence="8 9" key="1">
    <citation type="journal article" date="2019" name="Int. J. Syst. Evol. Microbiol.">
        <title>The Global Catalogue of Microorganisms (GCM) 10K type strain sequencing project: providing services to taxonomists for standard genome sequencing and annotation.</title>
        <authorList>
            <consortium name="The Broad Institute Genomics Platform"/>
            <consortium name="The Broad Institute Genome Sequencing Center for Infectious Disease"/>
            <person name="Wu L."/>
            <person name="Ma J."/>
        </authorList>
    </citation>
    <scope>NUCLEOTIDE SEQUENCE [LARGE SCALE GENOMIC DNA]</scope>
    <source>
        <strain evidence="8 9">JCM 12662</strain>
    </source>
</reference>
<evidence type="ECO:0000256" key="3">
    <source>
        <dbReference type="ARBA" id="ARBA00023159"/>
    </source>
</evidence>
<evidence type="ECO:0000259" key="6">
    <source>
        <dbReference type="PROSITE" id="PS51099"/>
    </source>
</evidence>
<evidence type="ECO:0000259" key="5">
    <source>
        <dbReference type="PROSITE" id="PS51094"/>
    </source>
</evidence>
<dbReference type="Pfam" id="PF08279">
    <property type="entry name" value="HTH_11"/>
    <property type="match status" value="1"/>
</dbReference>
<dbReference type="InterPro" id="IPR050661">
    <property type="entry name" value="BglG_antiterminators"/>
</dbReference>
<dbReference type="Pfam" id="PF05043">
    <property type="entry name" value="Mga"/>
    <property type="match status" value="1"/>
</dbReference>
<protein>
    <submittedName>
        <fullName evidence="8">Transcriptional regulator LicR</fullName>
    </submittedName>
</protein>
<dbReference type="InterPro" id="IPR002178">
    <property type="entry name" value="PTS_EIIA_type-2_dom"/>
</dbReference>
<dbReference type="InterPro" id="IPR036388">
    <property type="entry name" value="WH-like_DNA-bd_sf"/>
</dbReference>
<keyword evidence="3" id="KW-0010">Activator</keyword>
<evidence type="ECO:0000313" key="9">
    <source>
        <dbReference type="Proteomes" id="UP001501166"/>
    </source>
</evidence>
<dbReference type="Proteomes" id="UP001501166">
    <property type="component" value="Unassembled WGS sequence"/>
</dbReference>
<dbReference type="PROSITE" id="PS51372">
    <property type="entry name" value="PRD_2"/>
    <property type="match status" value="2"/>
</dbReference>
<dbReference type="InterPro" id="IPR013196">
    <property type="entry name" value="HTH_11"/>
</dbReference>
<accession>A0ABN0X2M0</accession>
<dbReference type="PANTHER" id="PTHR30185:SF13">
    <property type="entry name" value="LICABCH OPERON REGULATOR-RELATED"/>
    <property type="match status" value="1"/>
</dbReference>
<dbReference type="Pfam" id="PF00359">
    <property type="entry name" value="PTS_EIIA_2"/>
    <property type="match status" value="1"/>
</dbReference>
<dbReference type="SUPFAM" id="SSF63520">
    <property type="entry name" value="PTS-regulatory domain, PRD"/>
    <property type="match status" value="2"/>
</dbReference>
<sequence>MERRLEIILKEFMRSTSSVTSQYLSQVLEVSSRTIRDDIKELNQALSDYGTHIKSTRGIGYHLVVEDDEAFRQFLNSQSKSQLPNSSDERIQYILNTLLLADDYIKLDDLADEIHVSKSTLQMDLKAIRAILNNYSLTLNSLPNYGLKIEGEELNRRFAISEYSFNRSDKGPDLVWLDQLAKIVHSDRETLMTIWQLLIRQLGENTVTLSDIAMNNLFVHIAIAYKRINKGHHIDLIPQDLKEIERQSEYTVALSIIKEIEKAWDVHFPANEIAYITIHLMGTRMVNKANLSEDDVDDIMDKQVRKMALKMLDSIDEELNLGIKEDKELLIGLCLHLKPAMNRFKYGMNIRNPMLEDIKSNYPLAFEAALIASLVLDSELNISIDENEVAYLALHIGAAIVRKKADNTPKRCYIVCASGVGSAQLIRYRIESEFRTQIQVVGMSEYYKIQSIPFDSIDFIISSVPVSETLPVPVIEVGAILGDSDLMKIEKHVQSSQNKIRDYIPQENTYLNQAFTTKEEVIEFLSDQAQKKDDLPENYVDLVYEREAIAPTSYGNLVAIPHPIRPLASRTYLTICTLKKPINWEDRKVQFVCLLNVEKNSQDNLQDMYDMLGRIVNDPDLIQQLIQAQDYQSFLSTILKNS</sequence>
<dbReference type="Gene3D" id="1.10.1790.10">
    <property type="entry name" value="PRD domain"/>
    <property type="match status" value="2"/>
</dbReference>
<dbReference type="InterPro" id="IPR016152">
    <property type="entry name" value="PTrfase/Anion_transptr"/>
</dbReference>
<keyword evidence="9" id="KW-1185">Reference proteome</keyword>
<dbReference type="InterPro" id="IPR013011">
    <property type="entry name" value="PTS_EIIB_2"/>
</dbReference>
<dbReference type="PROSITE" id="PS51094">
    <property type="entry name" value="PTS_EIIA_TYPE_2"/>
    <property type="match status" value="1"/>
</dbReference>
<dbReference type="InterPro" id="IPR007737">
    <property type="entry name" value="Mga_HTH"/>
</dbReference>
<keyword evidence="1" id="KW-0677">Repeat</keyword>
<organism evidence="8 9">
    <name type="scientific">Alkalibacterium iburiense</name>
    <dbReference type="NCBI Taxonomy" id="290589"/>
    <lineage>
        <taxon>Bacteria</taxon>
        <taxon>Bacillati</taxon>
        <taxon>Bacillota</taxon>
        <taxon>Bacilli</taxon>
        <taxon>Lactobacillales</taxon>
        <taxon>Carnobacteriaceae</taxon>
        <taxon>Alkalibacterium</taxon>
    </lineage>
</organism>
<dbReference type="SUPFAM" id="SSF55804">
    <property type="entry name" value="Phoshotransferase/anion transport protein"/>
    <property type="match status" value="1"/>
</dbReference>
<proteinExistence type="predicted"/>
<feature type="domain" description="PTS EIIA type-2" evidence="5">
    <location>
        <begin position="502"/>
        <end position="642"/>
    </location>
</feature>
<name>A0ABN0X2M0_9LACT</name>
<dbReference type="EMBL" id="BAAACW010000020">
    <property type="protein sequence ID" value="GAA0353374.1"/>
    <property type="molecule type" value="Genomic_DNA"/>
</dbReference>
<evidence type="ECO:0000256" key="1">
    <source>
        <dbReference type="ARBA" id="ARBA00022737"/>
    </source>
</evidence>
<dbReference type="SUPFAM" id="SSF46785">
    <property type="entry name" value="Winged helix' DNA-binding domain"/>
    <property type="match status" value="2"/>
</dbReference>